<keyword evidence="4" id="KW-0862">Zinc</keyword>
<dbReference type="AlphaFoldDB" id="A0A409X2F1"/>
<accession>A0A409X2F1</accession>
<feature type="domain" description="Peptidase M10 metallopeptidase" evidence="5">
    <location>
        <begin position="303"/>
        <end position="446"/>
    </location>
</feature>
<evidence type="ECO:0000313" key="7">
    <source>
        <dbReference type="EMBL" id="PPQ84926.1"/>
    </source>
</evidence>
<feature type="non-terminal residue" evidence="7">
    <location>
        <position position="828"/>
    </location>
</feature>
<dbReference type="Pfam" id="PF00413">
    <property type="entry name" value="Peptidase_M10"/>
    <property type="match status" value="1"/>
</dbReference>
<organism evidence="7 8">
    <name type="scientific">Panaeolus cyanescens</name>
    <dbReference type="NCBI Taxonomy" id="181874"/>
    <lineage>
        <taxon>Eukaryota</taxon>
        <taxon>Fungi</taxon>
        <taxon>Dikarya</taxon>
        <taxon>Basidiomycota</taxon>
        <taxon>Agaricomycotina</taxon>
        <taxon>Agaricomycetes</taxon>
        <taxon>Agaricomycetidae</taxon>
        <taxon>Agaricales</taxon>
        <taxon>Agaricineae</taxon>
        <taxon>Galeropsidaceae</taxon>
        <taxon>Panaeolus</taxon>
    </lineage>
</organism>
<gene>
    <name evidence="7" type="ORF">CVT24_000181</name>
</gene>
<dbReference type="InterPro" id="IPR001506">
    <property type="entry name" value="Peptidase_M12A"/>
</dbReference>
<keyword evidence="1" id="KW-0645">Protease</keyword>
<evidence type="ECO:0000256" key="1">
    <source>
        <dbReference type="ARBA" id="ARBA00022670"/>
    </source>
</evidence>
<evidence type="ECO:0008006" key="9">
    <source>
        <dbReference type="Google" id="ProtNLM"/>
    </source>
</evidence>
<dbReference type="OrthoDB" id="5945790at2759"/>
<dbReference type="GO" id="GO:0031012">
    <property type="term" value="C:extracellular matrix"/>
    <property type="evidence" value="ECO:0007669"/>
    <property type="project" value="InterPro"/>
</dbReference>
<dbReference type="InterPro" id="IPR024079">
    <property type="entry name" value="MetalloPept_cat_dom_sf"/>
</dbReference>
<evidence type="ECO:0000313" key="8">
    <source>
        <dbReference type="Proteomes" id="UP000284842"/>
    </source>
</evidence>
<feature type="domain" description="Peptidase M12A" evidence="6">
    <location>
        <begin position="3"/>
        <end position="186"/>
    </location>
</feature>
<comment type="caution">
    <text evidence="7">The sequence shown here is derived from an EMBL/GenBank/DDBJ whole genome shotgun (WGS) entry which is preliminary data.</text>
</comment>
<dbReference type="SUPFAM" id="SSF55486">
    <property type="entry name" value="Metalloproteases ('zincins'), catalytic domain"/>
    <property type="match status" value="2"/>
</dbReference>
<dbReference type="InParanoid" id="A0A409X2F1"/>
<sequence>MADTFDEAKAAKVRETIVEWTKHGNIKFEEVPITDKPALRIGFDSTVGSWSYVGNEAVDIPETEPTMNLASIGTLPSTTADESVVILHEFGHALGLVHEHQSPTHGNKFALDEEAVYQFYTDTHGWTREDIKTYIIDVYNKEEITNYAEFDEHSIMLSFMPATMNKQRVSITPAAGVGELSPVDKASISINYPTFKWEDDDHPPVDPRELFIESLDVVGVDGDDKALILEHFDAQNWKEVRYEFTHICNAIRIARKSREFDTNNKNSSDSTDTLHDGCIAEEHDLYSAHEWDDVDADLWLPGEEITYTWIQGTLQATAYRKNLVKSAFDYYSRWCNLTFKEIPHNAQNLAAKIHVWFGPIPDHDGSVVTGWSKVGRQSVGFKQSISEIARRGGSTESSIVFSDTVIRSTMPANTAERSSPATQVELRTVFHEIGHALGLKHKVEPGTSKPSITTYSDPDSVMLPPSHGNTMQFNCLPSEADLALLGAIYPARPHHVDDNFEEHISTLGLQDKYDKLNAQRLKAFRVEGHIEFRKQIKELRRMLHIELGAVSEPSPYSHPSFEFSPSLKTGTMAGPPLTFNLKSGGGTSGGAEPTPTTGSFLNVLVSKLSSLFEPTSGQIFALQFPGRFLQQDLYAWDTKKAGIYGQFVKPTVVNENEFRLVDQLYNTGKVIGAPNGLNLSIVYEQVLNNLVPKVELGAINMTKQQAQIRQWLLKDVKVSGWVQEIMQKPHTTSSNTLSTNKVSTDNKVNRMELAEALMRDYLASKQKWELERDSMILNKEGLPLEDVTRKLAHITAIREAELAAKYSDAVVRGYEYFTLSPEYSRDSL</sequence>
<keyword evidence="8" id="KW-1185">Reference proteome</keyword>
<dbReference type="GO" id="GO:0004222">
    <property type="term" value="F:metalloendopeptidase activity"/>
    <property type="evidence" value="ECO:0007669"/>
    <property type="project" value="InterPro"/>
</dbReference>
<evidence type="ECO:0000259" key="5">
    <source>
        <dbReference type="Pfam" id="PF00413"/>
    </source>
</evidence>
<protein>
    <recommendedName>
        <fullName evidence="9">Peptidase metallopeptidase domain-containing protein</fullName>
    </recommendedName>
</protein>
<evidence type="ECO:0000256" key="2">
    <source>
        <dbReference type="ARBA" id="ARBA00022723"/>
    </source>
</evidence>
<evidence type="ECO:0000259" key="6">
    <source>
        <dbReference type="Pfam" id="PF01400"/>
    </source>
</evidence>
<keyword evidence="2" id="KW-0479">Metal-binding</keyword>
<name>A0A409X2F1_9AGAR</name>
<dbReference type="GO" id="GO:0008270">
    <property type="term" value="F:zinc ion binding"/>
    <property type="evidence" value="ECO:0007669"/>
    <property type="project" value="InterPro"/>
</dbReference>
<dbReference type="GO" id="GO:0006508">
    <property type="term" value="P:proteolysis"/>
    <property type="evidence" value="ECO:0007669"/>
    <property type="project" value="UniProtKB-KW"/>
</dbReference>
<dbReference type="EMBL" id="NHTK01004790">
    <property type="protein sequence ID" value="PPQ84926.1"/>
    <property type="molecule type" value="Genomic_DNA"/>
</dbReference>
<proteinExistence type="predicted"/>
<dbReference type="InterPro" id="IPR001818">
    <property type="entry name" value="Pept_M10_metallopeptidase"/>
</dbReference>
<evidence type="ECO:0000256" key="4">
    <source>
        <dbReference type="ARBA" id="ARBA00022833"/>
    </source>
</evidence>
<dbReference type="Proteomes" id="UP000284842">
    <property type="component" value="Unassembled WGS sequence"/>
</dbReference>
<evidence type="ECO:0000256" key="3">
    <source>
        <dbReference type="ARBA" id="ARBA00022801"/>
    </source>
</evidence>
<dbReference type="Pfam" id="PF01400">
    <property type="entry name" value="Astacin"/>
    <property type="match status" value="1"/>
</dbReference>
<reference evidence="7 8" key="1">
    <citation type="journal article" date="2018" name="Evol. Lett.">
        <title>Horizontal gene cluster transfer increased hallucinogenic mushroom diversity.</title>
        <authorList>
            <person name="Reynolds H.T."/>
            <person name="Vijayakumar V."/>
            <person name="Gluck-Thaler E."/>
            <person name="Korotkin H.B."/>
            <person name="Matheny P.B."/>
            <person name="Slot J.C."/>
        </authorList>
    </citation>
    <scope>NUCLEOTIDE SEQUENCE [LARGE SCALE GENOMIC DNA]</scope>
    <source>
        <strain evidence="7 8">2629</strain>
    </source>
</reference>
<keyword evidence="3" id="KW-0378">Hydrolase</keyword>
<dbReference type="Gene3D" id="3.40.390.10">
    <property type="entry name" value="Collagenase (Catalytic Domain)"/>
    <property type="match status" value="2"/>
</dbReference>